<dbReference type="PANTHER" id="PTHR43639:SF1">
    <property type="entry name" value="SHORT-CHAIN DEHYDROGENASE_REDUCTASE FAMILY PROTEIN"/>
    <property type="match status" value="1"/>
</dbReference>
<proteinExistence type="inferred from homology"/>
<organism evidence="3 4">
    <name type="scientific">Ahrensia marina</name>
    <dbReference type="NCBI Taxonomy" id="1514904"/>
    <lineage>
        <taxon>Bacteria</taxon>
        <taxon>Pseudomonadati</taxon>
        <taxon>Pseudomonadota</taxon>
        <taxon>Alphaproteobacteria</taxon>
        <taxon>Hyphomicrobiales</taxon>
        <taxon>Ahrensiaceae</taxon>
        <taxon>Ahrensia</taxon>
    </lineage>
</organism>
<dbReference type="InterPro" id="IPR002347">
    <property type="entry name" value="SDR_fam"/>
</dbReference>
<dbReference type="InterPro" id="IPR036291">
    <property type="entry name" value="NAD(P)-bd_dom_sf"/>
</dbReference>
<dbReference type="Gene3D" id="3.40.50.720">
    <property type="entry name" value="NAD(P)-binding Rossmann-like Domain"/>
    <property type="match status" value="1"/>
</dbReference>
<dbReference type="EMBL" id="JXMU01000027">
    <property type="protein sequence ID" value="KPB00198.1"/>
    <property type="molecule type" value="Genomic_DNA"/>
</dbReference>
<keyword evidence="4" id="KW-1185">Reference proteome</keyword>
<dbReference type="GO" id="GO:0016491">
    <property type="term" value="F:oxidoreductase activity"/>
    <property type="evidence" value="ECO:0007669"/>
    <property type="project" value="UniProtKB-KW"/>
</dbReference>
<name>A0A0N0VLG0_9HYPH</name>
<dbReference type="InterPro" id="IPR020904">
    <property type="entry name" value="Sc_DH/Rdtase_CS"/>
</dbReference>
<dbReference type="CDD" id="cd05233">
    <property type="entry name" value="SDR_c"/>
    <property type="match status" value="1"/>
</dbReference>
<evidence type="ECO:0000256" key="1">
    <source>
        <dbReference type="ARBA" id="ARBA00006484"/>
    </source>
</evidence>
<dbReference type="OrthoDB" id="9780084at2"/>
<accession>A0A0N0VLG0</accession>
<comment type="caution">
    <text evidence="3">The sequence shown here is derived from an EMBL/GenBank/DDBJ whole genome shotgun (WGS) entry which is preliminary data.</text>
</comment>
<reference evidence="3 4" key="1">
    <citation type="submission" date="2015-01" db="EMBL/GenBank/DDBJ databases">
        <title>Ahrensia donghaiensis sp. nov., a novel dimethylsulphoniopropionate-cleavage bacterium isolated from seawater and emended descriptions of the genus Ahrensia and Ahrensia kielensis.</title>
        <authorList>
            <person name="Liu J."/>
        </authorList>
    </citation>
    <scope>NUCLEOTIDE SEQUENCE [LARGE SCALE GENOMIC DNA]</scope>
    <source>
        <strain evidence="3 4">LZD062</strain>
    </source>
</reference>
<dbReference type="PANTHER" id="PTHR43639">
    <property type="entry name" value="OXIDOREDUCTASE, SHORT-CHAIN DEHYDROGENASE/REDUCTASE FAMILY (AFU_ORTHOLOGUE AFUA_5G02870)"/>
    <property type="match status" value="1"/>
</dbReference>
<sequence length="253" mass="26822">MMDFGDEFKGKRVVVTGAAGIMGKALVSHFSKAGADVCSADQSTEGLNGFAIAADLTTDEGLDTILEQVKQKWGAPDVVVNNAAIYPSSFLLDMNVADWDRIMAVNVRAPFVLMRGFSLQMIERKVKGNFINISSGAARKMRRTAVTYSMSKTALDRMTKGFAVELAEYGIRVNCLEPGFAAGSQVSSLSQEHIDRVMSAIPLGTETGAEDVGQAALYLASQAAKNITGTSLAVDGGNSAGTMDVYQSKKSAL</sequence>
<dbReference type="Pfam" id="PF13561">
    <property type="entry name" value="adh_short_C2"/>
    <property type="match status" value="1"/>
</dbReference>
<dbReference type="FunFam" id="3.40.50.720:FF:000084">
    <property type="entry name" value="Short-chain dehydrogenase reductase"/>
    <property type="match status" value="1"/>
</dbReference>
<protein>
    <submittedName>
        <fullName evidence="3">Oxidoreductase</fullName>
    </submittedName>
</protein>
<evidence type="ECO:0000256" key="2">
    <source>
        <dbReference type="ARBA" id="ARBA00023002"/>
    </source>
</evidence>
<evidence type="ECO:0000313" key="4">
    <source>
        <dbReference type="Proteomes" id="UP000038011"/>
    </source>
</evidence>
<dbReference type="PATRIC" id="fig|1514904.3.peg.2103"/>
<dbReference type="AlphaFoldDB" id="A0A0N0VLG0"/>
<dbReference type="STRING" id="1514904.SU32_14820"/>
<dbReference type="SUPFAM" id="SSF51735">
    <property type="entry name" value="NAD(P)-binding Rossmann-fold domains"/>
    <property type="match status" value="1"/>
</dbReference>
<dbReference type="PROSITE" id="PS00061">
    <property type="entry name" value="ADH_SHORT"/>
    <property type="match status" value="1"/>
</dbReference>
<dbReference type="Proteomes" id="UP000038011">
    <property type="component" value="Unassembled WGS sequence"/>
</dbReference>
<dbReference type="PRINTS" id="PR00080">
    <property type="entry name" value="SDRFAMILY"/>
</dbReference>
<comment type="similarity">
    <text evidence="1">Belongs to the short-chain dehydrogenases/reductases (SDR) family.</text>
</comment>
<evidence type="ECO:0000313" key="3">
    <source>
        <dbReference type="EMBL" id="KPB00198.1"/>
    </source>
</evidence>
<gene>
    <name evidence="3" type="ORF">SU32_14820</name>
</gene>
<dbReference type="PRINTS" id="PR00081">
    <property type="entry name" value="GDHRDH"/>
</dbReference>
<keyword evidence="2" id="KW-0560">Oxidoreductase</keyword>